<evidence type="ECO:0000313" key="2">
    <source>
        <dbReference type="EMBL" id="KAK4538690.1"/>
    </source>
</evidence>
<dbReference type="InterPro" id="IPR036754">
    <property type="entry name" value="YbaK/aa-tRNA-synt-asso_dom_sf"/>
</dbReference>
<dbReference type="EMBL" id="JANCYW010000019">
    <property type="protein sequence ID" value="KAK4538690.1"/>
    <property type="molecule type" value="Genomic_DNA"/>
</dbReference>
<dbReference type="Gene3D" id="3.90.960.10">
    <property type="entry name" value="YbaK/aminoacyl-tRNA synthetase-associated domain"/>
    <property type="match status" value="1"/>
</dbReference>
<accession>A0AAV9J2U2</accession>
<evidence type="ECO:0000313" key="3">
    <source>
        <dbReference type="Proteomes" id="UP001301350"/>
    </source>
</evidence>
<feature type="region of interest" description="Disordered" evidence="1">
    <location>
        <begin position="1"/>
        <end position="27"/>
    </location>
</feature>
<dbReference type="GO" id="GO:0002161">
    <property type="term" value="F:aminoacyl-tRNA deacylase activity"/>
    <property type="evidence" value="ECO:0007669"/>
    <property type="project" value="InterPro"/>
</dbReference>
<dbReference type="SUPFAM" id="SSF55826">
    <property type="entry name" value="YbaK/ProRS associated domain"/>
    <property type="match status" value="1"/>
</dbReference>
<reference evidence="2 3" key="1">
    <citation type="submission" date="2022-07" db="EMBL/GenBank/DDBJ databases">
        <title>Genome-wide signatures of adaptation to extreme environments.</title>
        <authorList>
            <person name="Cho C.H."/>
            <person name="Yoon H.S."/>
        </authorList>
    </citation>
    <scope>NUCLEOTIDE SEQUENCE [LARGE SCALE GENOMIC DNA]</scope>
    <source>
        <strain evidence="2 3">DBV 063 E5</strain>
    </source>
</reference>
<protein>
    <recommendedName>
        <fullName evidence="4">YbaK/aminoacyl-tRNA synthetase-associated domain-containing protein</fullName>
    </recommendedName>
</protein>
<evidence type="ECO:0000256" key="1">
    <source>
        <dbReference type="SAM" id="MobiDB-lite"/>
    </source>
</evidence>
<dbReference type="CDD" id="cd04332">
    <property type="entry name" value="YbaK_like"/>
    <property type="match status" value="1"/>
</dbReference>
<name>A0AAV9J2U2_CYACA</name>
<evidence type="ECO:0008006" key="4">
    <source>
        <dbReference type="Google" id="ProtNLM"/>
    </source>
</evidence>
<dbReference type="PANTHER" id="PTHR30411">
    <property type="entry name" value="CYTOPLASMIC PROTEIN"/>
    <property type="match status" value="1"/>
</dbReference>
<proteinExistence type="predicted"/>
<sequence>MAAAEEHSMQPSEHAPVPSASAIPATHHRAALQDRLEALRRRCALSEAAHHRVRQVLQASCTALDDTSSPADRHTVHLVLEAARIGLRSAKFTRCPPDYYAWTLEQRRAFLGDAPTVDHLCKSIVLWNTRAERPAAATDDASSAQPSPPLYICVVLPYAHRLHAEKVAAVVRATPQLTNGQHVPRKDVKYQLAPAEACEQLTGYTYNAVTPLGMRIAMPILVSDALLRAVQSSGVSTFWMGGGQVDLKLRACLWECIEVFGHRPGCSVHVADITYPERG</sequence>
<dbReference type="PANTHER" id="PTHR30411:SF4">
    <property type="entry name" value="YBAK_AMINOACYL-TRNA SYNTHETASE-ASSOCIATED DOMAIN-CONTAINING PROTEIN"/>
    <property type="match status" value="1"/>
</dbReference>
<dbReference type="AlphaFoldDB" id="A0AAV9J2U2"/>
<organism evidence="2 3">
    <name type="scientific">Cyanidium caldarium</name>
    <name type="common">Red alga</name>
    <dbReference type="NCBI Taxonomy" id="2771"/>
    <lineage>
        <taxon>Eukaryota</taxon>
        <taxon>Rhodophyta</taxon>
        <taxon>Bangiophyceae</taxon>
        <taxon>Cyanidiales</taxon>
        <taxon>Cyanidiaceae</taxon>
        <taxon>Cyanidium</taxon>
    </lineage>
</organism>
<gene>
    <name evidence="2" type="ORF">CDCA_CDCA19G4715</name>
</gene>
<comment type="caution">
    <text evidence="2">The sequence shown here is derived from an EMBL/GenBank/DDBJ whole genome shotgun (WGS) entry which is preliminary data.</text>
</comment>
<keyword evidence="3" id="KW-1185">Reference proteome</keyword>
<dbReference type="Proteomes" id="UP001301350">
    <property type="component" value="Unassembled WGS sequence"/>
</dbReference>